<evidence type="ECO:0000313" key="1">
    <source>
        <dbReference type="EMBL" id="MDI5895977.1"/>
    </source>
</evidence>
<reference evidence="1 2" key="1">
    <citation type="submission" date="2023-04" db="EMBL/GenBank/DDBJ databases">
        <title>Two novel species of Flavobacterium.</title>
        <authorList>
            <person name="Liu Q."/>
            <person name="Xin Y.-H."/>
        </authorList>
    </citation>
    <scope>NUCLEOTIDE SEQUENCE [LARGE SCALE GENOMIC DNA]</scope>
    <source>
        <strain evidence="1 2">LB1P51</strain>
    </source>
</reference>
<name>A0ABT6VCM1_9FLAO</name>
<dbReference type="RefSeq" id="WP_282718416.1">
    <property type="nucleotide sequence ID" value="NZ_JASCRZ010000007.1"/>
</dbReference>
<evidence type="ECO:0000313" key="2">
    <source>
        <dbReference type="Proteomes" id="UP001243403"/>
    </source>
</evidence>
<dbReference type="EMBL" id="JASCRZ010000007">
    <property type="protein sequence ID" value="MDI5895977.1"/>
    <property type="molecule type" value="Genomic_DNA"/>
</dbReference>
<accession>A0ABT6VCM1</accession>
<gene>
    <name evidence="1" type="ORF">QLS65_13850</name>
</gene>
<dbReference type="Pfam" id="PF13707">
    <property type="entry name" value="RloB"/>
    <property type="match status" value="1"/>
</dbReference>
<proteinExistence type="predicted"/>
<sequence length="192" mass="22595">MSRSIGKRPQKAPIITLIGEGITEQYYFKHIRTLYGYRYTLKPYFFGTTSLQDMDRKISEVIDGNGIAICVFDTDVSERVEAEKKKFTALLKKHEKKKNVIFCDSLPSIEFWFLLHYQNTNRHFNNSKDVEKGLKAFMENYDKKTMFLEKEKWVSDLCSDNKLETAILRSKSFGDESPSYSNIYKAFEKFRQ</sequence>
<comment type="caution">
    <text evidence="1">The sequence shown here is derived from an EMBL/GenBank/DDBJ whole genome shotgun (WGS) entry which is preliminary data.</text>
</comment>
<dbReference type="InterPro" id="IPR025591">
    <property type="entry name" value="RloB"/>
</dbReference>
<dbReference type="Proteomes" id="UP001243403">
    <property type="component" value="Unassembled WGS sequence"/>
</dbReference>
<organism evidence="1 2">
    <name type="scientific">Flavobacterium algoritolerans</name>
    <dbReference type="NCBI Taxonomy" id="3041254"/>
    <lineage>
        <taxon>Bacteria</taxon>
        <taxon>Pseudomonadati</taxon>
        <taxon>Bacteroidota</taxon>
        <taxon>Flavobacteriia</taxon>
        <taxon>Flavobacteriales</taxon>
        <taxon>Flavobacteriaceae</taxon>
        <taxon>Flavobacterium</taxon>
    </lineage>
</organism>
<keyword evidence="2" id="KW-1185">Reference proteome</keyword>
<protein>
    <submittedName>
        <fullName evidence="1">RloB family protein</fullName>
    </submittedName>
</protein>